<reference evidence="2" key="3">
    <citation type="submission" date="2017-01" db="EMBL/GenBank/DDBJ databases">
        <authorList>
            <person name="Mah S.A."/>
            <person name="Swanson W.J."/>
            <person name="Moy G.W."/>
            <person name="Vacquier V.D."/>
        </authorList>
    </citation>
    <scope>NUCLEOTIDE SEQUENCE</scope>
    <source>
        <strain evidence="2">AJ5</strain>
    </source>
</reference>
<dbReference type="EMBL" id="CP019285">
    <property type="protein sequence ID" value="APW98454.1"/>
    <property type="molecule type" value="Genomic_DNA"/>
</dbReference>
<dbReference type="InterPro" id="IPR050101">
    <property type="entry name" value="CinA"/>
</dbReference>
<dbReference type="CDD" id="cd00885">
    <property type="entry name" value="cinA"/>
    <property type="match status" value="1"/>
</dbReference>
<protein>
    <submittedName>
        <fullName evidence="2">Competence/damage-inducible protein A</fullName>
    </submittedName>
    <submittedName>
        <fullName evidence="3">Molybdopterin binding domain protein</fullName>
    </submittedName>
</protein>
<dbReference type="EMBL" id="AOLZ01000036">
    <property type="protein sequence ID" value="EMA33302.1"/>
    <property type="molecule type" value="Genomic_DNA"/>
</dbReference>
<sequence length="247" mass="26570">MDVAIITVGDELLSGDTVNTNANWLATQLAERGVAVERILSVPDDRESIADRVAAYGEAFDAVIVTGGIGGTPDDVTVEAVADAFDRELTVTELARSDVERRLAEIEDRLPEHDLAVDVDAEAALPEGSRPLLNDEGLAPGCVLENVYVFPGIPDELQAMFASVAEEFAGDRRSQFLYTVEPEANIVHALEGAMDRFAVTVGCYPDREAGHNRLKVTGTDDDVEAAADWLLEAIDASETPVSRDWGE</sequence>
<dbReference type="Proteomes" id="UP000011555">
    <property type="component" value="Unassembled WGS sequence"/>
</dbReference>
<name>M0LI49_NATLA</name>
<evidence type="ECO:0000313" key="3">
    <source>
        <dbReference type="EMBL" id="EMA33302.1"/>
    </source>
</evidence>
<evidence type="ECO:0000313" key="5">
    <source>
        <dbReference type="Proteomes" id="UP000186547"/>
    </source>
</evidence>
<accession>M0LI49</accession>
<dbReference type="Pfam" id="PF00994">
    <property type="entry name" value="MoCF_biosynth"/>
    <property type="match status" value="1"/>
</dbReference>
<dbReference type="eggNOG" id="arCOG00215">
    <property type="taxonomic scope" value="Archaea"/>
</dbReference>
<dbReference type="AlphaFoldDB" id="M0LI49"/>
<dbReference type="SMART" id="SM00852">
    <property type="entry name" value="MoCF_biosynth"/>
    <property type="match status" value="1"/>
</dbReference>
<dbReference type="Proteomes" id="UP000186547">
    <property type="component" value="Chromosome"/>
</dbReference>
<dbReference type="RefSeq" id="WP_007141577.1">
    <property type="nucleotide sequence ID" value="NZ_AOLZ01000036.1"/>
</dbReference>
<evidence type="ECO:0000313" key="4">
    <source>
        <dbReference type="Proteomes" id="UP000011555"/>
    </source>
</evidence>
<gene>
    <name evidence="3" type="ORF">C445_09274</name>
    <name evidence="2" type="ORF">CHINAEXTREME_11985</name>
</gene>
<dbReference type="SUPFAM" id="SSF53218">
    <property type="entry name" value="Molybdenum cofactor biosynthesis proteins"/>
    <property type="match status" value="1"/>
</dbReference>
<dbReference type="Gene3D" id="3.40.980.10">
    <property type="entry name" value="MoaB/Mog-like domain"/>
    <property type="match status" value="1"/>
</dbReference>
<dbReference type="STRING" id="358396.CHINAEXTREME_11985"/>
<evidence type="ECO:0000313" key="2">
    <source>
        <dbReference type="EMBL" id="APW98454.1"/>
    </source>
</evidence>
<dbReference type="PANTHER" id="PTHR13939:SF0">
    <property type="entry name" value="NMN AMIDOHYDROLASE-LIKE PROTEIN YFAY"/>
    <property type="match status" value="1"/>
</dbReference>
<dbReference type="PATRIC" id="fig|358396.7.peg.1882"/>
<reference evidence="3 4" key="2">
    <citation type="journal article" date="2014" name="PLoS Genet.">
        <title>Phylogenetically driven sequencing of extremely halophilic archaea reveals strategies for static and dynamic osmo-response.</title>
        <authorList>
            <person name="Becker E.A."/>
            <person name="Seitzer P.M."/>
            <person name="Tritt A."/>
            <person name="Larsen D."/>
            <person name="Krusor M."/>
            <person name="Yao A.I."/>
            <person name="Wu D."/>
            <person name="Madern D."/>
            <person name="Eisen J.A."/>
            <person name="Darling A.E."/>
            <person name="Facciotti M.T."/>
        </authorList>
    </citation>
    <scope>NUCLEOTIDE SEQUENCE [LARGE SCALE GENOMIC DNA]</scope>
    <source>
        <strain evidence="3 4">AJ5</strain>
    </source>
</reference>
<organism evidence="3 4">
    <name type="scientific">Natronobacterium lacisalsi AJ5</name>
    <dbReference type="NCBI Taxonomy" id="358396"/>
    <lineage>
        <taxon>Archaea</taxon>
        <taxon>Methanobacteriati</taxon>
        <taxon>Methanobacteriota</taxon>
        <taxon>Stenosarchaea group</taxon>
        <taxon>Halobacteria</taxon>
        <taxon>Halobacteriales</taxon>
        <taxon>Natrialbaceae</taxon>
        <taxon>Natronobacterium</taxon>
    </lineage>
</organism>
<reference evidence="2 5" key="1">
    <citation type="journal article" date="2011" name="J. Bacteriol.">
        <title>Genome sequence of Halobiforma lacisalsi AJ5, an extremely halophilic archaeon which harbors a bop gene.</title>
        <authorList>
            <person name="Jiang X."/>
            <person name="Wang S."/>
            <person name="Cheng H."/>
            <person name="Huo Y."/>
            <person name="Zhang X."/>
            <person name="Zhu X."/>
            <person name="Han X."/>
            <person name="Ni P."/>
            <person name="Wu M."/>
        </authorList>
    </citation>
    <scope>NUCLEOTIDE SEQUENCE [LARGE SCALE GENOMIC DNA]</scope>
    <source>
        <strain evidence="2 5">AJ5</strain>
    </source>
</reference>
<dbReference type="InterPro" id="IPR036425">
    <property type="entry name" value="MoaB/Mog-like_dom_sf"/>
</dbReference>
<evidence type="ECO:0000259" key="1">
    <source>
        <dbReference type="SMART" id="SM00852"/>
    </source>
</evidence>
<feature type="domain" description="MoaB/Mog" evidence="1">
    <location>
        <begin position="4"/>
        <end position="172"/>
    </location>
</feature>
<dbReference type="KEGG" id="hlc:CHINAEXTREME11985"/>
<proteinExistence type="predicted"/>
<keyword evidence="4" id="KW-1185">Reference proteome</keyword>
<dbReference type="InterPro" id="IPR001453">
    <property type="entry name" value="MoaB/Mog_dom"/>
</dbReference>
<dbReference type="GeneID" id="30921855"/>
<dbReference type="PANTHER" id="PTHR13939">
    <property type="entry name" value="NICOTINAMIDE-NUCLEOTIDE AMIDOHYDROLASE PNCC"/>
    <property type="match status" value="1"/>
</dbReference>